<dbReference type="EMBL" id="UINC01033305">
    <property type="protein sequence ID" value="SVB22375.1"/>
    <property type="molecule type" value="Genomic_DNA"/>
</dbReference>
<keyword evidence="1" id="KW-1133">Transmembrane helix</keyword>
<feature type="domain" description="Putative zinc-finger" evidence="2">
    <location>
        <begin position="3"/>
        <end position="36"/>
    </location>
</feature>
<evidence type="ECO:0000259" key="2">
    <source>
        <dbReference type="Pfam" id="PF13490"/>
    </source>
</evidence>
<proteinExistence type="predicted"/>
<accession>A0A382C8G9</accession>
<dbReference type="AlphaFoldDB" id="A0A382C8G9"/>
<dbReference type="Pfam" id="PF13490">
    <property type="entry name" value="zf-HC2"/>
    <property type="match status" value="1"/>
</dbReference>
<gene>
    <name evidence="3" type="ORF">METZ01_LOCUS175229</name>
</gene>
<keyword evidence="1" id="KW-0812">Transmembrane</keyword>
<protein>
    <recommendedName>
        <fullName evidence="2">Putative zinc-finger domain-containing protein</fullName>
    </recommendedName>
</protein>
<evidence type="ECO:0000256" key="1">
    <source>
        <dbReference type="SAM" id="Phobius"/>
    </source>
</evidence>
<organism evidence="3">
    <name type="scientific">marine metagenome</name>
    <dbReference type="NCBI Taxonomy" id="408172"/>
    <lineage>
        <taxon>unclassified sequences</taxon>
        <taxon>metagenomes</taxon>
        <taxon>ecological metagenomes</taxon>
    </lineage>
</organism>
<reference evidence="3" key="1">
    <citation type="submission" date="2018-05" db="EMBL/GenBank/DDBJ databases">
        <authorList>
            <person name="Lanie J.A."/>
            <person name="Ng W.-L."/>
            <person name="Kazmierczak K.M."/>
            <person name="Andrzejewski T.M."/>
            <person name="Davidsen T.M."/>
            <person name="Wayne K.J."/>
            <person name="Tettelin H."/>
            <person name="Glass J.I."/>
            <person name="Rusch D."/>
            <person name="Podicherti R."/>
            <person name="Tsui H.-C.T."/>
            <person name="Winkler M.E."/>
        </authorList>
    </citation>
    <scope>NUCLEOTIDE SEQUENCE</scope>
</reference>
<name>A0A382C8G9_9ZZZZ</name>
<sequence>MKCGWIENLIPQYCEDILDEYQLNLVTQHLENCEDCGLELDAVDRLLSLVENVEIEYPPQAEWNSFWVDLRCKIARTQVDQRSSLLNLNWYHGVIWKFAGIGCVMLLTVLLCSQFFGGFSLMPSYWATEDFQAVNRFFDEMSVVQILEQINSEEQGIGFVWESDLVLNLESEELYNFSPDTIAESIYLNDLSDLDFPTYPSGSLDNAVLTSMK</sequence>
<evidence type="ECO:0000313" key="3">
    <source>
        <dbReference type="EMBL" id="SVB22375.1"/>
    </source>
</evidence>
<feature type="transmembrane region" description="Helical" evidence="1">
    <location>
        <begin position="94"/>
        <end position="116"/>
    </location>
</feature>
<dbReference type="InterPro" id="IPR027383">
    <property type="entry name" value="Znf_put"/>
</dbReference>
<keyword evidence="1" id="KW-0472">Membrane</keyword>